<feature type="region of interest" description="Disordered" evidence="2">
    <location>
        <begin position="678"/>
        <end position="735"/>
    </location>
</feature>
<keyword evidence="1" id="KW-0175">Coiled coil</keyword>
<protein>
    <submittedName>
        <fullName evidence="3">Uncharacterized protein</fullName>
    </submittedName>
</protein>
<reference evidence="3" key="3">
    <citation type="submission" date="2016-05" db="EMBL/GenBank/DDBJ databases">
        <title>WGS assembly of Xenopus tropicalis.</title>
        <authorList>
            <person name="Sessions A."/>
            <person name="Jenkins J."/>
            <person name="Mitros T."/>
            <person name="Lyons J.T."/>
            <person name="Dichmann D.S."/>
            <person name="Robert J."/>
            <person name="Harland R.M."/>
            <person name="Rokhsar D.S."/>
        </authorList>
    </citation>
    <scope>NUCLEOTIDE SEQUENCE</scope>
    <source>
        <strain evidence="3">Nigerian</strain>
    </source>
</reference>
<feature type="region of interest" description="Disordered" evidence="2">
    <location>
        <begin position="304"/>
        <end position="337"/>
    </location>
</feature>
<accession>A0A1B8Y152</accession>
<evidence type="ECO:0000256" key="1">
    <source>
        <dbReference type="SAM" id="Coils"/>
    </source>
</evidence>
<proteinExistence type="predicted"/>
<name>A0A1B8Y152_XENTR</name>
<evidence type="ECO:0000256" key="2">
    <source>
        <dbReference type="SAM" id="MobiDB-lite"/>
    </source>
</evidence>
<gene>
    <name evidence="3" type="ORF">XENTR_v90028052mg</name>
</gene>
<evidence type="ECO:0000313" key="3">
    <source>
        <dbReference type="EMBL" id="OCA16649.1"/>
    </source>
</evidence>
<sequence>MDILLKSIKEVQDKETLHTTHHLEETKHVVISDENVMELNISPMEDETESNIKDLEESLKEINMLLNVQTEMTVNHSEDVRETTGEGSQYFTIPGQSQQLVGEEDILQKEENHYINAHCTEPSEPKGGSIEPEDNLRDISESENELDMLSNRVNEEPPTLEEVQSLSTSEQSLVGEEDILEEKSLPTDQPTEVNEREILTNSTQEDKTLNTTEAMESIEISNDHFIDPSKELHLNSISSQIEDETEDIIEHPPEEEKDIITPADNLTDFHGSQKELNLLSDVLPNIATNYPAEHCKETYVEQATLEEEPEGQSQPCVSEENISEETDKSTSEDQPTVIERDSEIQVEENLQPSDNLEETKTIVIPGEIFMDLSEEYFSQWLILLLLIMKKKGFMIKLSKLHRRKEMFLKLDDNISEKGTIRDVLTNVTQSHTAEDVIAWKSHDWGEPIMEAIAMEQTHSFKGYIEDQDAPVEEGEVSVSDLLPKAEFILIPDVKPIELDNPDSLSRGGGSERATKDTLGIMSVSPLVGIVITTDHESSEDKNSSEMKCSSEEDAIDGNDVVHMSTNQKGEHLEAAILSVPEKSLVANPDLLSEVGGDLKAKETLSDQEEGTLLPHNTLDLSAQKSRVILRRKTSIRKRPRQTLPDPETIEQPPPPVFRKLAMGVPVFPVKLPIIAPLHPKPTPPPAEVHKEEKPPTEGLAVQPKKVMPRHAGFGVPHPQMMQELQNRLLKKKPKQ</sequence>
<reference evidence="3" key="2">
    <citation type="journal article" date="2010" name="Science">
        <title>The genome of the Western clawed frog Xenopus tropicalis.</title>
        <authorList>
            <person name="Hellsten U."/>
            <person name="Harland R.M."/>
            <person name="Gilchrist M.J."/>
            <person name="Hendrix D."/>
            <person name="Jurka J."/>
            <person name="Kapitonov V."/>
            <person name="Ovcharenko I."/>
            <person name="Putnam N.H."/>
            <person name="Shu S."/>
            <person name="Taher L."/>
            <person name="Blitz I.L."/>
            <person name="Blumberg B."/>
            <person name="Dichmann D.S."/>
            <person name="Dubchak I."/>
            <person name="Amaya E."/>
            <person name="Detter J.C."/>
            <person name="Fletcher R."/>
            <person name="Gerhard D.S."/>
            <person name="Goodstein D."/>
            <person name="Graves T."/>
            <person name="Grigoriev I.V."/>
            <person name="Grimwood J."/>
            <person name="Kawashima T."/>
            <person name="Lindquist E."/>
            <person name="Lucas S.M."/>
            <person name="Mead P.E."/>
            <person name="Mitros T."/>
            <person name="Ogino H."/>
            <person name="Ohta Y."/>
            <person name="Poliakov A.V."/>
            <person name="Pollet N."/>
            <person name="Robert J."/>
            <person name="Salamov A."/>
            <person name="Sater A.K."/>
            <person name="Schmutz J."/>
            <person name="Terry A."/>
            <person name="Vize P.D."/>
            <person name="Warren W.C."/>
            <person name="Wells D."/>
            <person name="Wills A."/>
            <person name="Wilson R.K."/>
            <person name="Zimmerman L.B."/>
            <person name="Zorn A.M."/>
            <person name="Grainger R."/>
            <person name="Grammer T."/>
            <person name="Khokha M.K."/>
            <person name="Richardson P.M."/>
            <person name="Rokhsar D.S."/>
        </authorList>
    </citation>
    <scope>NUCLEOTIDE SEQUENCE [LARGE SCALE GENOMIC DNA]</scope>
    <source>
        <strain evidence="3">Nigerian</strain>
    </source>
</reference>
<feature type="region of interest" description="Disordered" evidence="2">
    <location>
        <begin position="632"/>
        <end position="655"/>
    </location>
</feature>
<dbReference type="EMBL" id="KV460580">
    <property type="protein sequence ID" value="OCA16649.1"/>
    <property type="molecule type" value="Genomic_DNA"/>
</dbReference>
<organism evidence="3">
    <name type="scientific">Xenopus tropicalis</name>
    <name type="common">Western clawed frog</name>
    <name type="synonym">Silurana tropicalis</name>
    <dbReference type="NCBI Taxonomy" id="8364"/>
    <lineage>
        <taxon>Eukaryota</taxon>
        <taxon>Metazoa</taxon>
        <taxon>Chordata</taxon>
        <taxon>Craniata</taxon>
        <taxon>Vertebrata</taxon>
        <taxon>Euteleostomi</taxon>
        <taxon>Amphibia</taxon>
        <taxon>Batrachia</taxon>
        <taxon>Anura</taxon>
        <taxon>Pipoidea</taxon>
        <taxon>Pipidae</taxon>
        <taxon>Xenopodinae</taxon>
        <taxon>Xenopus</taxon>
        <taxon>Silurana</taxon>
    </lineage>
</organism>
<reference evidence="3" key="1">
    <citation type="submission" date="2009-11" db="EMBL/GenBank/DDBJ databases">
        <authorList>
            <consortium name="US DOE Joint Genome Institute (JGI-PGF)"/>
            <person name="Ottilar R."/>
            <person name="Schmutz J."/>
            <person name="Salamov A."/>
            <person name="Cheng J.F."/>
            <person name="Lucas S."/>
            <person name="Pitluck S."/>
            <person name="Gundlach H."/>
            <person name="Guo Y."/>
            <person name="Haberer G."/>
            <person name="Nasrallah J."/>
            <person name="Mayer K.F.X."/>
            <person name="van de Peer Y."/>
            <person name="Weigel D."/>
            <person name="Grigoriev I.V."/>
        </authorList>
    </citation>
    <scope>NUCLEOTIDE SEQUENCE</scope>
    <source>
        <strain evidence="3">Nigerian</strain>
    </source>
</reference>
<dbReference type="AlphaFoldDB" id="A0A1B8Y152"/>
<feature type="coiled-coil region" evidence="1">
    <location>
        <begin position="45"/>
        <end position="72"/>
    </location>
</feature>